<evidence type="ECO:0000313" key="7">
    <source>
        <dbReference type="Proteomes" id="UP000438182"/>
    </source>
</evidence>
<evidence type="ECO:0000313" key="6">
    <source>
        <dbReference type="EMBL" id="MWB98252.1"/>
    </source>
</evidence>
<keyword evidence="2 5" id="KW-0812">Transmembrane</keyword>
<evidence type="ECO:0000256" key="3">
    <source>
        <dbReference type="ARBA" id="ARBA00022989"/>
    </source>
</evidence>
<reference evidence="6 7" key="1">
    <citation type="submission" date="2019-12" db="EMBL/GenBank/DDBJ databases">
        <authorList>
            <person name="Kim Y.S."/>
        </authorList>
    </citation>
    <scope>NUCLEOTIDE SEQUENCE [LARGE SCALE GENOMIC DNA]</scope>
    <source>
        <strain evidence="6 7">MMS17-SY077</strain>
    </source>
</reference>
<protein>
    <submittedName>
        <fullName evidence="6">Energy-coupling factor transporter transmembrane protein EcfT</fullName>
    </submittedName>
</protein>
<dbReference type="GO" id="GO:0005886">
    <property type="term" value="C:plasma membrane"/>
    <property type="evidence" value="ECO:0007669"/>
    <property type="project" value="UniProtKB-ARBA"/>
</dbReference>
<comment type="caution">
    <text evidence="6">The sequence shown here is derived from an EMBL/GenBank/DDBJ whole genome shotgun (WGS) entry which is preliminary data.</text>
</comment>
<evidence type="ECO:0000256" key="2">
    <source>
        <dbReference type="ARBA" id="ARBA00022692"/>
    </source>
</evidence>
<dbReference type="AlphaFoldDB" id="A0A6I4NYJ1"/>
<evidence type="ECO:0000256" key="1">
    <source>
        <dbReference type="ARBA" id="ARBA00004141"/>
    </source>
</evidence>
<feature type="transmembrane region" description="Helical" evidence="5">
    <location>
        <begin position="35"/>
        <end position="54"/>
    </location>
</feature>
<evidence type="ECO:0000256" key="4">
    <source>
        <dbReference type="ARBA" id="ARBA00023136"/>
    </source>
</evidence>
<name>A0A6I4NYJ1_9MICO</name>
<dbReference type="InterPro" id="IPR003339">
    <property type="entry name" value="ABC/ECF_trnsptr_transmembrane"/>
</dbReference>
<organism evidence="6 7">
    <name type="scientific">Agromyces seonyuensis</name>
    <dbReference type="NCBI Taxonomy" id="2662446"/>
    <lineage>
        <taxon>Bacteria</taxon>
        <taxon>Bacillati</taxon>
        <taxon>Actinomycetota</taxon>
        <taxon>Actinomycetes</taxon>
        <taxon>Micrococcales</taxon>
        <taxon>Microbacteriaceae</taxon>
        <taxon>Agromyces</taxon>
    </lineage>
</organism>
<feature type="transmembrane region" description="Helical" evidence="5">
    <location>
        <begin position="12"/>
        <end position="29"/>
    </location>
</feature>
<dbReference type="Pfam" id="PF02361">
    <property type="entry name" value="CbiQ"/>
    <property type="match status" value="1"/>
</dbReference>
<accession>A0A6I4NYJ1</accession>
<sequence>MIGGVAAGPGRIPALVKLGVLAVFVSSLVALHSPVALAIALAGVLALAGILIALRRFGWRAFAAQLGPVLWLVVPAAALNAWLAGPEAAAVLALRVLAAVGAAGIFTLSTPVPELLDAIGSLLRPFRRWVDADRVGLVLALTIRSVPLVAGLVGAVREARKARGVERSLRALAVPVVLRTIQTAEELGEALIARGADDGPSEERVSLGR</sequence>
<proteinExistence type="predicted"/>
<feature type="transmembrane region" description="Helical" evidence="5">
    <location>
        <begin position="89"/>
        <end position="108"/>
    </location>
</feature>
<dbReference type="EMBL" id="WSTA01000022">
    <property type="protein sequence ID" value="MWB98252.1"/>
    <property type="molecule type" value="Genomic_DNA"/>
</dbReference>
<dbReference type="Proteomes" id="UP000438182">
    <property type="component" value="Unassembled WGS sequence"/>
</dbReference>
<dbReference type="CDD" id="cd16914">
    <property type="entry name" value="EcfT"/>
    <property type="match status" value="1"/>
</dbReference>
<gene>
    <name evidence="6" type="ORF">GB864_06785</name>
</gene>
<dbReference type="RefSeq" id="WP_160423592.1">
    <property type="nucleotide sequence ID" value="NZ_WSTA01000022.1"/>
</dbReference>
<evidence type="ECO:0000256" key="5">
    <source>
        <dbReference type="SAM" id="Phobius"/>
    </source>
</evidence>
<keyword evidence="7" id="KW-1185">Reference proteome</keyword>
<keyword evidence="4 5" id="KW-0472">Membrane</keyword>
<keyword evidence="3 5" id="KW-1133">Transmembrane helix</keyword>
<feature type="transmembrane region" description="Helical" evidence="5">
    <location>
        <begin position="61"/>
        <end position="83"/>
    </location>
</feature>
<comment type="subcellular location">
    <subcellularLocation>
        <location evidence="1">Membrane</location>
        <topology evidence="1">Multi-pass membrane protein</topology>
    </subcellularLocation>
</comment>